<keyword evidence="1" id="KW-1133">Transmembrane helix</keyword>
<evidence type="ECO:0000313" key="3">
    <source>
        <dbReference type="Proteomes" id="UP000032679"/>
    </source>
</evidence>
<keyword evidence="3" id="KW-1185">Reference proteome</keyword>
<gene>
    <name evidence="2" type="ORF">Tasa_010_265</name>
</gene>
<keyword evidence="1" id="KW-0472">Membrane</keyword>
<dbReference type="EMBL" id="BALE01000010">
    <property type="protein sequence ID" value="GAN53718.1"/>
    <property type="molecule type" value="Genomic_DNA"/>
</dbReference>
<protein>
    <submittedName>
        <fullName evidence="2">Uncharacterized protein</fullName>
    </submittedName>
</protein>
<sequence length="125" mass="13442">MMRPRVNDTGSNPNVIAILRMALWSVCYFVFYFGQQIAELLAPLVLILGIGWALLPHVVDAITTSLPNADPQARDVMNHVAGNIPQQITLAGHLMTPSSLIFDGFLLMALAAIGATISALAARNM</sequence>
<feature type="transmembrane region" description="Helical" evidence="1">
    <location>
        <begin position="100"/>
        <end position="122"/>
    </location>
</feature>
<accession>A0A0D6MKB7</accession>
<organism evidence="2 3">
    <name type="scientific">Tanticharoenia sakaeratensis NBRC 103193</name>
    <dbReference type="NCBI Taxonomy" id="1231623"/>
    <lineage>
        <taxon>Bacteria</taxon>
        <taxon>Pseudomonadati</taxon>
        <taxon>Pseudomonadota</taxon>
        <taxon>Alphaproteobacteria</taxon>
        <taxon>Acetobacterales</taxon>
        <taxon>Acetobacteraceae</taxon>
        <taxon>Tanticharoenia</taxon>
    </lineage>
</organism>
<comment type="caution">
    <text evidence="2">The sequence shown here is derived from an EMBL/GenBank/DDBJ whole genome shotgun (WGS) entry which is preliminary data.</text>
</comment>
<name>A0A0D6MKB7_9PROT</name>
<evidence type="ECO:0000256" key="1">
    <source>
        <dbReference type="SAM" id="Phobius"/>
    </source>
</evidence>
<dbReference type="OrthoDB" id="7282283at2"/>
<dbReference type="STRING" id="1231623.Tasa_010_265"/>
<feature type="transmembrane region" description="Helical" evidence="1">
    <location>
        <begin position="15"/>
        <end position="33"/>
    </location>
</feature>
<evidence type="ECO:0000313" key="2">
    <source>
        <dbReference type="EMBL" id="GAN53718.1"/>
    </source>
</evidence>
<keyword evidence="1" id="KW-0812">Transmembrane</keyword>
<feature type="transmembrane region" description="Helical" evidence="1">
    <location>
        <begin position="40"/>
        <end position="59"/>
    </location>
</feature>
<dbReference type="Proteomes" id="UP000032679">
    <property type="component" value="Unassembled WGS sequence"/>
</dbReference>
<reference evidence="2 3" key="1">
    <citation type="submission" date="2012-10" db="EMBL/GenBank/DDBJ databases">
        <title>Genome sequencing of Tanticharoenia sakaeratensis NBRC 103193.</title>
        <authorList>
            <person name="Azuma Y."/>
            <person name="Hadano H."/>
            <person name="Hirakawa H."/>
            <person name="Matsushita K."/>
        </authorList>
    </citation>
    <scope>NUCLEOTIDE SEQUENCE [LARGE SCALE GENOMIC DNA]</scope>
    <source>
        <strain evidence="2 3">NBRC 103193</strain>
    </source>
</reference>
<proteinExistence type="predicted"/>
<dbReference type="AlphaFoldDB" id="A0A0D6MKB7"/>